<feature type="compositionally biased region" description="Low complexity" evidence="9">
    <location>
        <begin position="598"/>
        <end position="623"/>
    </location>
</feature>
<evidence type="ECO:0000256" key="3">
    <source>
        <dbReference type="ARBA" id="ARBA00022723"/>
    </source>
</evidence>
<keyword evidence="3 8" id="KW-0479">Metal-binding</keyword>
<feature type="binding site" evidence="8">
    <location>
        <position position="377"/>
    </location>
    <ligand>
        <name>[4Fe-4S] cluster</name>
        <dbReference type="ChEBI" id="CHEBI:49883"/>
        <label>1</label>
    </ligand>
</feature>
<comment type="subcellular location">
    <subcellularLocation>
        <location evidence="8">Cell inner membrane</location>
        <topology evidence="8">Peripheral membrane protein</topology>
    </subcellularLocation>
</comment>
<evidence type="ECO:0000313" key="11">
    <source>
        <dbReference type="EMBL" id="PXV67865.1"/>
    </source>
</evidence>
<feature type="binding site" evidence="8">
    <location>
        <position position="384"/>
    </location>
    <ligand>
        <name>[4Fe-4S] cluster</name>
        <dbReference type="ChEBI" id="CHEBI:49883"/>
        <label>2</label>
    </ligand>
</feature>
<dbReference type="InterPro" id="IPR026902">
    <property type="entry name" value="RnfC_N"/>
</dbReference>
<keyword evidence="8" id="KW-0997">Cell inner membrane</keyword>
<dbReference type="PROSITE" id="PS51379">
    <property type="entry name" value="4FE4S_FER_2"/>
    <property type="match status" value="2"/>
</dbReference>
<dbReference type="InterPro" id="IPR017896">
    <property type="entry name" value="4Fe4S_Fe-S-bd"/>
</dbReference>
<dbReference type="EMBL" id="QICN01000005">
    <property type="protein sequence ID" value="PXV67865.1"/>
    <property type="molecule type" value="Genomic_DNA"/>
</dbReference>
<evidence type="ECO:0000256" key="1">
    <source>
        <dbReference type="ARBA" id="ARBA00022448"/>
    </source>
</evidence>
<dbReference type="PROSITE" id="PS00198">
    <property type="entry name" value="4FE4S_FER_1"/>
    <property type="match status" value="2"/>
</dbReference>
<dbReference type="Pfam" id="PF13375">
    <property type="entry name" value="RnfC_N"/>
    <property type="match status" value="1"/>
</dbReference>
<dbReference type="NCBIfam" id="TIGR01945">
    <property type="entry name" value="rnfC"/>
    <property type="match status" value="1"/>
</dbReference>
<keyword evidence="12" id="KW-1185">Reference proteome</keyword>
<dbReference type="Pfam" id="PF01512">
    <property type="entry name" value="Complex1_51K"/>
    <property type="match status" value="1"/>
</dbReference>
<dbReference type="SUPFAM" id="SSF46548">
    <property type="entry name" value="alpha-helical ferredoxin"/>
    <property type="match status" value="1"/>
</dbReference>
<feature type="region of interest" description="Disordered" evidence="9">
    <location>
        <begin position="452"/>
        <end position="506"/>
    </location>
</feature>
<feature type="compositionally biased region" description="Low complexity" evidence="9">
    <location>
        <begin position="492"/>
        <end position="506"/>
    </location>
</feature>
<keyword evidence="8" id="KW-1003">Cell membrane</keyword>
<dbReference type="GO" id="GO:0046872">
    <property type="term" value="F:metal ion binding"/>
    <property type="evidence" value="ECO:0007669"/>
    <property type="project" value="UniProtKB-KW"/>
</dbReference>
<feature type="region of interest" description="Disordered" evidence="9">
    <location>
        <begin position="739"/>
        <end position="758"/>
    </location>
</feature>
<accession>A0A318ECW3</accession>
<evidence type="ECO:0000313" key="12">
    <source>
        <dbReference type="Proteomes" id="UP000248330"/>
    </source>
</evidence>
<feature type="compositionally biased region" description="Low complexity" evidence="9">
    <location>
        <begin position="570"/>
        <end position="590"/>
    </location>
</feature>
<dbReference type="RefSeq" id="WP_211307308.1">
    <property type="nucleotide sequence ID" value="NZ_CAWNXA010000005.1"/>
</dbReference>
<comment type="cofactor">
    <cofactor evidence="8">
        <name>[4Fe-4S] cluster</name>
        <dbReference type="ChEBI" id="CHEBI:49883"/>
    </cofactor>
    <text evidence="8">Binds 2 [4Fe-4S] clusters per subunit.</text>
</comment>
<dbReference type="GO" id="GO:0009055">
    <property type="term" value="F:electron transfer activity"/>
    <property type="evidence" value="ECO:0007669"/>
    <property type="project" value="InterPro"/>
</dbReference>
<feature type="region of interest" description="Disordered" evidence="9">
    <location>
        <begin position="570"/>
        <end position="638"/>
    </location>
</feature>
<feature type="binding site" evidence="8">
    <location>
        <position position="374"/>
    </location>
    <ligand>
        <name>[4Fe-4S] cluster</name>
        <dbReference type="ChEBI" id="CHEBI:49883"/>
        <label>1</label>
    </ligand>
</feature>
<dbReference type="InterPro" id="IPR019554">
    <property type="entry name" value="Soluble_ligand-bd"/>
</dbReference>
<dbReference type="InterPro" id="IPR011538">
    <property type="entry name" value="Nuo51_FMN-bd"/>
</dbReference>
<reference evidence="11 12" key="1">
    <citation type="submission" date="2018-04" db="EMBL/GenBank/DDBJ databases">
        <title>Genomic Encyclopedia of Type Strains, Phase IV (KMG-IV): sequencing the most valuable type-strain genomes for metagenomic binning, comparative biology and taxonomic classification.</title>
        <authorList>
            <person name="Goeker M."/>
        </authorList>
    </citation>
    <scope>NUCLEOTIDE SEQUENCE [LARGE SCALE GENOMIC DNA]</scope>
    <source>
        <strain evidence="11 12">DSM 104150</strain>
    </source>
</reference>
<feature type="compositionally biased region" description="Basic and acidic residues" evidence="9">
    <location>
        <begin position="746"/>
        <end position="758"/>
    </location>
</feature>
<keyword evidence="8" id="KW-0472">Membrane</keyword>
<name>A0A318ECW3_9GAMM</name>
<dbReference type="EC" id="7.-.-.-" evidence="8"/>
<dbReference type="HAMAP" id="MF_00461">
    <property type="entry name" value="RsxC_RnfC"/>
    <property type="match status" value="1"/>
</dbReference>
<dbReference type="NCBIfam" id="NF003454">
    <property type="entry name" value="PRK05035.1"/>
    <property type="match status" value="1"/>
</dbReference>
<dbReference type="AlphaFoldDB" id="A0A318ECW3"/>
<dbReference type="Gene3D" id="3.40.50.11540">
    <property type="entry name" value="NADH-ubiquinone oxidoreductase 51kDa subunit"/>
    <property type="match status" value="1"/>
</dbReference>
<dbReference type="PANTHER" id="PTHR43034">
    <property type="entry name" value="ION-TRANSLOCATING OXIDOREDUCTASE COMPLEX SUBUNIT C"/>
    <property type="match status" value="1"/>
</dbReference>
<proteinExistence type="inferred from homology"/>
<feature type="binding site" evidence="8">
    <location>
        <position position="416"/>
    </location>
    <ligand>
        <name>[4Fe-4S] cluster</name>
        <dbReference type="ChEBI" id="CHEBI:49883"/>
        <label>2</label>
    </ligand>
</feature>
<dbReference type="Gene3D" id="3.30.70.20">
    <property type="match status" value="1"/>
</dbReference>
<evidence type="ECO:0000256" key="4">
    <source>
        <dbReference type="ARBA" id="ARBA00022737"/>
    </source>
</evidence>
<dbReference type="GO" id="GO:0005886">
    <property type="term" value="C:plasma membrane"/>
    <property type="evidence" value="ECO:0007669"/>
    <property type="project" value="UniProtKB-SubCell"/>
</dbReference>
<feature type="binding site" evidence="8">
    <location>
        <position position="423"/>
    </location>
    <ligand>
        <name>[4Fe-4S] cluster</name>
        <dbReference type="ChEBI" id="CHEBI:49883"/>
        <label>1</label>
    </ligand>
</feature>
<dbReference type="Pfam" id="PF10531">
    <property type="entry name" value="SLBB"/>
    <property type="match status" value="1"/>
</dbReference>
<keyword evidence="2 8" id="KW-0004">4Fe-4S</keyword>
<keyword evidence="4 8" id="KW-0677">Repeat</keyword>
<keyword evidence="8" id="KW-1278">Translocase</keyword>
<evidence type="ECO:0000259" key="10">
    <source>
        <dbReference type="PROSITE" id="PS51379"/>
    </source>
</evidence>
<dbReference type="Proteomes" id="UP000248330">
    <property type="component" value="Unassembled WGS sequence"/>
</dbReference>
<comment type="function">
    <text evidence="8">Part of a membrane-bound complex that couples electron transfer with translocation of ions across the membrane.</text>
</comment>
<keyword evidence="6 8" id="KW-0408">Iron</keyword>
<dbReference type="SUPFAM" id="SSF142019">
    <property type="entry name" value="Nqo1 FMN-binding domain-like"/>
    <property type="match status" value="1"/>
</dbReference>
<feature type="binding site" evidence="8">
    <location>
        <position position="419"/>
    </location>
    <ligand>
        <name>[4Fe-4S] cluster</name>
        <dbReference type="ChEBI" id="CHEBI:49883"/>
        <label>2</label>
    </ligand>
</feature>
<dbReference type="PANTHER" id="PTHR43034:SF2">
    <property type="entry name" value="ION-TRANSLOCATING OXIDOREDUCTASE COMPLEX SUBUNIT C"/>
    <property type="match status" value="1"/>
</dbReference>
<evidence type="ECO:0000256" key="7">
    <source>
        <dbReference type="ARBA" id="ARBA00023014"/>
    </source>
</evidence>
<dbReference type="InterPro" id="IPR010208">
    <property type="entry name" value="Ion_transpt_RnfC/RsxC"/>
</dbReference>
<dbReference type="GO" id="GO:0022900">
    <property type="term" value="P:electron transport chain"/>
    <property type="evidence" value="ECO:0007669"/>
    <property type="project" value="UniProtKB-UniRule"/>
</dbReference>
<sequence>MSLMQRLFNFRGGLHLDYRKDMSTRHPIRVAPVPPQLVLPLSQHAGAPAKPVVKVGERVLRGQTIAQPDGFVSVPIHASSSGTVVAIESRPIPHVSGLAAPCIVIDTDGRDESLPAPEWAPVDDFSALDAKTLRETVRRAGIAGLGGAGFPSFIKLSPGRSVETLIINGAECEPYISCDQQLMAERADEIVGGVQVILQAIGAPHCLIGVEDNKPDAIAALRAAAAQDERIQVRVVLTRYPQGGEKQLIQTLTGREVPSEGLPLDIGLVVHNPGTARAVYRAVRHAEPLTARIVTVTGGVVAQPQNFEARIGTPMQFLIEQAGGYVQPPGRLLMGGPMMGFALPSDALPVIKSTNCILAAAPGELRPDEAAMPCIRCGACQEACPVNLLPQQLYWHARGGEFDKTRALNLFDCIECGCCAQVCPSHIPLVQYYRHAKTEIWAEDREKRKADAARERHEARQARLEREEREKEEARARKKAQLAARKADADSSEAPPAAGATPADGTDDPVAAAIAAAKAKKAAAQTADGSAATDDPVARAIAAAKAKKAASTDNSNATTPADDPVARAIAAAKAKKAAAAAGGPAEAPVVRPRKAPPSDDAVAAAIAAAQARKAAKAAGTEPADAPPADDPVARAIAAAKARKAAAEQAQDAADPVAQAIAAAKAKKAAREATTAPASDDPVAKAIAEAKAKKAAKEATASDNADDPVARAIAAAKARKAAKDAAATPADDDPVARAIAAAKAKKAAREAADKPDGAS</sequence>
<feature type="domain" description="4Fe-4S ferredoxin-type" evidence="10">
    <location>
        <begin position="404"/>
        <end position="433"/>
    </location>
</feature>
<evidence type="ECO:0000256" key="5">
    <source>
        <dbReference type="ARBA" id="ARBA00022982"/>
    </source>
</evidence>
<evidence type="ECO:0000256" key="8">
    <source>
        <dbReference type="HAMAP-Rule" id="MF_00461"/>
    </source>
</evidence>
<comment type="subunit">
    <text evidence="8">The complex is composed of six subunits: RnfA, RnfB, RnfC, RnfD, RnfE and RnfG.</text>
</comment>
<dbReference type="Pfam" id="PF12838">
    <property type="entry name" value="Fer4_7"/>
    <property type="match status" value="1"/>
</dbReference>
<evidence type="ECO:0000256" key="2">
    <source>
        <dbReference type="ARBA" id="ARBA00022485"/>
    </source>
</evidence>
<organism evidence="11 12">
    <name type="scientific">Sinimarinibacterium flocculans</name>
    <dbReference type="NCBI Taxonomy" id="985250"/>
    <lineage>
        <taxon>Bacteria</taxon>
        <taxon>Pseudomonadati</taxon>
        <taxon>Pseudomonadota</taxon>
        <taxon>Gammaproteobacteria</taxon>
        <taxon>Nevskiales</taxon>
        <taxon>Nevskiaceae</taxon>
        <taxon>Sinimarinibacterium</taxon>
    </lineage>
</organism>
<protein>
    <recommendedName>
        <fullName evidence="8">Ion-translocating oxidoreductase complex subunit C</fullName>
        <ecNumber evidence="8">7.-.-.-</ecNumber>
    </recommendedName>
    <alternativeName>
        <fullName evidence="8">Rnf electron transport complex subunit C</fullName>
    </alternativeName>
</protein>
<keyword evidence="1 8" id="KW-0813">Transport</keyword>
<feature type="compositionally biased region" description="Basic and acidic residues" evidence="9">
    <location>
        <begin position="452"/>
        <end position="475"/>
    </location>
</feature>
<evidence type="ECO:0000256" key="9">
    <source>
        <dbReference type="SAM" id="MobiDB-lite"/>
    </source>
</evidence>
<keyword evidence="5 8" id="KW-0249">Electron transport</keyword>
<feature type="binding site" evidence="8">
    <location>
        <position position="413"/>
    </location>
    <ligand>
        <name>[4Fe-4S] cluster</name>
        <dbReference type="ChEBI" id="CHEBI:49883"/>
        <label>2</label>
    </ligand>
</feature>
<dbReference type="InterPro" id="IPR037225">
    <property type="entry name" value="Nuo51_FMN-bd_sf"/>
</dbReference>
<comment type="similarity">
    <text evidence="8">Belongs to the 4Fe4S bacterial-type ferredoxin family. RnfC subfamily.</text>
</comment>
<dbReference type="FunFam" id="3.30.70.20:FF:000044">
    <property type="entry name" value="Ion-translocating oxidoreductase complex subunit C"/>
    <property type="match status" value="1"/>
</dbReference>
<feature type="binding site" evidence="8">
    <location>
        <position position="380"/>
    </location>
    <ligand>
        <name>[4Fe-4S] cluster</name>
        <dbReference type="ChEBI" id="CHEBI:49883"/>
        <label>1</label>
    </ligand>
</feature>
<evidence type="ECO:0000256" key="6">
    <source>
        <dbReference type="ARBA" id="ARBA00023004"/>
    </source>
</evidence>
<gene>
    <name evidence="8" type="primary">rnfC</name>
    <name evidence="11" type="ORF">C8D93_105222</name>
</gene>
<feature type="domain" description="4Fe-4S ferredoxin-type" evidence="10">
    <location>
        <begin position="363"/>
        <end position="394"/>
    </location>
</feature>
<comment type="caution">
    <text evidence="11">The sequence shown here is derived from an EMBL/GenBank/DDBJ whole genome shotgun (WGS) entry which is preliminary data.</text>
</comment>
<dbReference type="InterPro" id="IPR017900">
    <property type="entry name" value="4Fe4S_Fe_S_CS"/>
</dbReference>
<dbReference type="GO" id="GO:0051539">
    <property type="term" value="F:4 iron, 4 sulfur cluster binding"/>
    <property type="evidence" value="ECO:0007669"/>
    <property type="project" value="UniProtKB-KW"/>
</dbReference>
<keyword evidence="7 8" id="KW-0411">Iron-sulfur</keyword>